<evidence type="ECO:0000256" key="1">
    <source>
        <dbReference type="ARBA" id="ARBA00000829"/>
    </source>
</evidence>
<dbReference type="InterPro" id="IPR036156">
    <property type="entry name" value="Beta-gal/glucu_dom_sf"/>
</dbReference>
<protein>
    <recommendedName>
        <fullName evidence="11">Beta-mannosidase B</fullName>
        <ecNumber evidence="5">3.2.1.25</ecNumber>
    </recommendedName>
    <alternativeName>
        <fullName evidence="12">Mannanase B</fullName>
    </alternativeName>
</protein>
<dbReference type="EMBL" id="PUHQ01000040">
    <property type="protein sequence ID" value="KAG0660819.1"/>
    <property type="molecule type" value="Genomic_DNA"/>
</dbReference>
<keyword evidence="18" id="KW-1185">Reference proteome</keyword>
<dbReference type="SUPFAM" id="SSF49785">
    <property type="entry name" value="Galactose-binding domain-like"/>
    <property type="match status" value="2"/>
</dbReference>
<keyword evidence="7" id="KW-0378">Hydrolase</keyword>
<evidence type="ECO:0000256" key="5">
    <source>
        <dbReference type="ARBA" id="ARBA00012754"/>
    </source>
</evidence>
<comment type="subunit">
    <text evidence="4">Homodimer.</text>
</comment>
<dbReference type="InterPro" id="IPR006102">
    <property type="entry name" value="Ig-like_GH2"/>
</dbReference>
<dbReference type="Gene3D" id="2.60.120.260">
    <property type="entry name" value="Galactose-binding domain-like"/>
    <property type="match status" value="2"/>
</dbReference>
<dbReference type="GO" id="GO:0005576">
    <property type="term" value="C:extracellular region"/>
    <property type="evidence" value="ECO:0007669"/>
    <property type="project" value="UniProtKB-SubCell"/>
</dbReference>
<dbReference type="GO" id="GO:0006516">
    <property type="term" value="P:glycoprotein catabolic process"/>
    <property type="evidence" value="ECO:0007669"/>
    <property type="project" value="TreeGrafter"/>
</dbReference>
<dbReference type="InterPro" id="IPR017853">
    <property type="entry name" value="GH"/>
</dbReference>
<keyword evidence="8" id="KW-0325">Glycoprotein</keyword>
<dbReference type="Gene3D" id="2.60.40.10">
    <property type="entry name" value="Immunoglobulins"/>
    <property type="match status" value="2"/>
</dbReference>
<dbReference type="InterPro" id="IPR041447">
    <property type="entry name" value="Mannosidase_ig"/>
</dbReference>
<dbReference type="FunFam" id="3.20.20.80:FF:000050">
    <property type="entry name" value="Beta-mannosidase B"/>
    <property type="match status" value="1"/>
</dbReference>
<dbReference type="Pfam" id="PF17786">
    <property type="entry name" value="Mannosidase_ig"/>
    <property type="match status" value="1"/>
</dbReference>
<evidence type="ECO:0000313" key="17">
    <source>
        <dbReference type="EMBL" id="KAG0660819.1"/>
    </source>
</evidence>
<proteinExistence type="inferred from homology"/>
<keyword evidence="6" id="KW-0964">Secreted</keyword>
<dbReference type="GO" id="GO:0004567">
    <property type="term" value="F:beta-mannosidase activity"/>
    <property type="evidence" value="ECO:0007669"/>
    <property type="project" value="UniProtKB-EC"/>
</dbReference>
<evidence type="ECO:0000256" key="7">
    <source>
        <dbReference type="ARBA" id="ARBA00022801"/>
    </source>
</evidence>
<dbReference type="InterPro" id="IPR054593">
    <property type="entry name" value="Beta-mannosidase-like_N2"/>
</dbReference>
<dbReference type="OrthoDB" id="2866996at2759"/>
<reference evidence="17 18" key="1">
    <citation type="submission" date="2020-11" db="EMBL/GenBank/DDBJ databases">
        <title>Kefir isolates.</title>
        <authorList>
            <person name="Marcisauskas S."/>
            <person name="Kim Y."/>
            <person name="Blasche S."/>
        </authorList>
    </citation>
    <scope>NUCLEOTIDE SEQUENCE [LARGE SCALE GENOMIC DNA]</scope>
    <source>
        <strain evidence="17 18">KR</strain>
    </source>
</reference>
<evidence type="ECO:0000256" key="12">
    <source>
        <dbReference type="ARBA" id="ARBA00041614"/>
    </source>
</evidence>
<evidence type="ECO:0000256" key="8">
    <source>
        <dbReference type="ARBA" id="ARBA00023180"/>
    </source>
</evidence>
<evidence type="ECO:0000313" key="18">
    <source>
        <dbReference type="Proteomes" id="UP000777482"/>
    </source>
</evidence>
<dbReference type="SUPFAM" id="SSF49303">
    <property type="entry name" value="beta-Galactosidase/glucuronidase domain"/>
    <property type="match status" value="2"/>
</dbReference>
<dbReference type="Gene3D" id="3.20.20.80">
    <property type="entry name" value="Glycosidases"/>
    <property type="match status" value="1"/>
</dbReference>
<name>A0A9P6W2Q3_RHOMI</name>
<dbReference type="PANTHER" id="PTHR43730:SF1">
    <property type="entry name" value="BETA-MANNOSIDASE"/>
    <property type="match status" value="1"/>
</dbReference>
<comment type="caution">
    <text evidence="17">The sequence shown here is derived from an EMBL/GenBank/DDBJ whole genome shotgun (WGS) entry which is preliminary data.</text>
</comment>
<gene>
    <name evidence="17" type="ORF">C6P46_004374</name>
</gene>
<evidence type="ECO:0000259" key="13">
    <source>
        <dbReference type="Pfam" id="PF00703"/>
    </source>
</evidence>
<evidence type="ECO:0000256" key="3">
    <source>
        <dbReference type="ARBA" id="ARBA00004740"/>
    </source>
</evidence>
<dbReference type="Pfam" id="PF17753">
    <property type="entry name" value="Ig_mannosidase"/>
    <property type="match status" value="1"/>
</dbReference>
<evidence type="ECO:0000256" key="9">
    <source>
        <dbReference type="ARBA" id="ARBA00023295"/>
    </source>
</evidence>
<dbReference type="InterPro" id="IPR008979">
    <property type="entry name" value="Galactose-bd-like_sf"/>
</dbReference>
<evidence type="ECO:0000259" key="14">
    <source>
        <dbReference type="Pfam" id="PF17753"/>
    </source>
</evidence>
<dbReference type="Pfam" id="PF22666">
    <property type="entry name" value="Glyco_hydro_2_N2"/>
    <property type="match status" value="2"/>
</dbReference>
<dbReference type="InterPro" id="IPR050887">
    <property type="entry name" value="Beta-mannosidase_GH2"/>
</dbReference>
<evidence type="ECO:0000256" key="4">
    <source>
        <dbReference type="ARBA" id="ARBA00011738"/>
    </source>
</evidence>
<dbReference type="SUPFAM" id="SSF51445">
    <property type="entry name" value="(Trans)glycosidases"/>
    <property type="match status" value="1"/>
</dbReference>
<comment type="similarity">
    <text evidence="10">Belongs to the glycosyl hydrolase 2 family. Beta-mannosidase B subfamily.</text>
</comment>
<evidence type="ECO:0000256" key="11">
    <source>
        <dbReference type="ARBA" id="ARBA00041069"/>
    </source>
</evidence>
<feature type="domain" description="Mannosidase Ig/CBM-like" evidence="15">
    <location>
        <begin position="767"/>
        <end position="856"/>
    </location>
</feature>
<dbReference type="GO" id="GO:0005975">
    <property type="term" value="P:carbohydrate metabolic process"/>
    <property type="evidence" value="ECO:0007669"/>
    <property type="project" value="InterPro"/>
</dbReference>
<comment type="subcellular location">
    <subcellularLocation>
        <location evidence="2">Secreted</location>
    </subcellularLocation>
</comment>
<evidence type="ECO:0000259" key="16">
    <source>
        <dbReference type="Pfam" id="PF22666"/>
    </source>
</evidence>
<organism evidence="17 18">
    <name type="scientific">Rhodotorula mucilaginosa</name>
    <name type="common">Yeast</name>
    <name type="synonym">Rhodotorula rubra</name>
    <dbReference type="NCBI Taxonomy" id="5537"/>
    <lineage>
        <taxon>Eukaryota</taxon>
        <taxon>Fungi</taxon>
        <taxon>Dikarya</taxon>
        <taxon>Basidiomycota</taxon>
        <taxon>Pucciniomycotina</taxon>
        <taxon>Microbotryomycetes</taxon>
        <taxon>Sporidiobolales</taxon>
        <taxon>Sporidiobolaceae</taxon>
        <taxon>Rhodotorula</taxon>
    </lineage>
</organism>
<comment type="catalytic activity">
    <reaction evidence="1">
        <text>Hydrolysis of terminal, non-reducing beta-D-mannose residues in beta-D-mannosides.</text>
        <dbReference type="EC" id="3.2.1.25"/>
    </reaction>
</comment>
<feature type="domain" description="Glycoside hydrolase family 2 immunoglobulin-like beta-sandwich" evidence="13">
    <location>
        <begin position="285"/>
        <end position="360"/>
    </location>
</feature>
<evidence type="ECO:0000259" key="15">
    <source>
        <dbReference type="Pfam" id="PF17786"/>
    </source>
</evidence>
<dbReference type="Proteomes" id="UP000777482">
    <property type="component" value="Unassembled WGS sequence"/>
</dbReference>
<keyword evidence="9" id="KW-0326">Glycosidase</keyword>
<evidence type="ECO:0000256" key="2">
    <source>
        <dbReference type="ARBA" id="ARBA00004613"/>
    </source>
</evidence>
<dbReference type="EC" id="3.2.1.25" evidence="5"/>
<sequence length="962" mass="108769">MRKQQLIDPKLWSWAQAPAAFADSFSTDDEELPERLSPDVADLLASASWRACTQMPSQIHVELLAAEFIPDPLEGLDEQSVQWVGEACWIYSCRFDLEEDKSGASGCETSTHDDHLDLVFGGLDTFATVYCAFQPSLPYLLGYAQILLNRARSDCSVNGRKVLVADNMFRSWRADIRAHAQPRDNLMYIIFPSAFRRGRQLEEATLGRDKHWPCWNGDPSRIFVRKAGYNYGWDWGPTLMTACVQLDPFDPFALSDTNWPRATVSANLVPKLSLSWQTSDAPTHLLVVAQLSLHGGAKVCQASWSSRNSEKAEWTFDSAEVELWWTHDQGEQPLYDVQLDLVDERNGEVLDSATRKVGFRRIELVRAPLSDGEDGHTFVFLLNNVPLFLGGSNWIPIDSFLTNGSPPRYRRLLEMARDGNQTMVRVWGGGVYEAEIFYETCDELGLLVWQDFMFACAAYPAQLDDFRHNVEEEALEQVKRLRSHPCIAIFAGNNEDYQIAEAEKLQYDPDDTEGDWLATNFPARELYERVFPALVEEYSDIFYWPGSPWSEKSTRDQTEGDLHCWDVWHGQQAPYQDYGKLSGRFVSEFGEHRLDEKDERNPFSHLSSPGMQGCPDIATVHQYLGKDHTERFSESLTFGQHNKATGWEGRVAKYISDNIRAGTLLEDFVYATQFIQAEAITSAFSSWRRQFTGGASEARCAGALVWQLNDVWPCMSWSIVDYFERPKPAYFAAKRASAPVAVGGHRFTSRTYPDRTSAAEYEDTTYIELFASSSKRRRVKVQLVVTAYELLSGNCLSRKEYDRTLAANGSSELIKFPISASYEDVKTPVVVGARLIDPESQATLAVVSLWPEPYKHLTFPSPKEVNLKVKVEPSSRDGESTLLVQAARPVKGLVLRSKDGNASFSDNFLDLLPGEPQRVLCKHLRREEELEWRCEFPLALSVHQTIEAHHSLDPADLGDTAC</sequence>
<comment type="pathway">
    <text evidence="3">Glycan metabolism; N-glycan degradation.</text>
</comment>
<dbReference type="Pfam" id="PF00703">
    <property type="entry name" value="Glyco_hydro_2"/>
    <property type="match status" value="1"/>
</dbReference>
<evidence type="ECO:0000256" key="6">
    <source>
        <dbReference type="ARBA" id="ARBA00022525"/>
    </source>
</evidence>
<evidence type="ECO:0000256" key="10">
    <source>
        <dbReference type="ARBA" id="ARBA00038429"/>
    </source>
</evidence>
<feature type="domain" description="Beta-mannosidase Ig-fold" evidence="14">
    <location>
        <begin position="868"/>
        <end position="923"/>
    </location>
</feature>
<feature type="domain" description="Beta-mannosidase-like galactose-binding" evidence="16">
    <location>
        <begin position="48"/>
        <end position="130"/>
    </location>
</feature>
<accession>A0A9P6W2Q3</accession>
<dbReference type="InterPro" id="IPR013783">
    <property type="entry name" value="Ig-like_fold"/>
</dbReference>
<dbReference type="InterPro" id="IPR041625">
    <property type="entry name" value="Beta-mannosidase_Ig"/>
</dbReference>
<dbReference type="AlphaFoldDB" id="A0A9P6W2Q3"/>
<dbReference type="PANTHER" id="PTHR43730">
    <property type="entry name" value="BETA-MANNOSIDASE"/>
    <property type="match status" value="1"/>
</dbReference>
<feature type="domain" description="Beta-mannosidase-like galactose-binding" evidence="16">
    <location>
        <begin position="154"/>
        <end position="242"/>
    </location>
</feature>